<dbReference type="PANTHER" id="PTHR47098">
    <property type="entry name" value="PROTEIN MAK32"/>
    <property type="match status" value="1"/>
</dbReference>
<dbReference type="PANTHER" id="PTHR47098:SF2">
    <property type="entry name" value="PROTEIN MAK32"/>
    <property type="match status" value="1"/>
</dbReference>
<dbReference type="STRING" id="1408157.A0A1J7IM61"/>
<accession>A0A1J7IM61</accession>
<dbReference type="FunCoup" id="A0A1J7IM61">
    <property type="interactions" value="17"/>
</dbReference>
<name>A0A1J7IM61_9PEZI</name>
<evidence type="ECO:0000259" key="2">
    <source>
        <dbReference type="Pfam" id="PF00294"/>
    </source>
</evidence>
<proteinExistence type="predicted"/>
<evidence type="ECO:0000313" key="4">
    <source>
        <dbReference type="Proteomes" id="UP000182658"/>
    </source>
</evidence>
<sequence length="392" mass="42121">IEYPPPKPPIKGIIGGAGTYSALGARLFSPAPALSGRVGWIVDRGTDFPDAMTAQIQSWQTGVLLRSDDPDRLTTRGWNGYTSTSGDPDHRAFRYLTPKKRLTGADLADTPLLHARAFHVICSPNRCRELVSEILALRKEQAAEGTYVRPLFIWEPVPDLCTPDELLNCTNALPLVDVCSPNHAELAGFLGGDGLDPDTGSISTKAVESACEQLLASMPLQSYTLVIRAGERGCYVARNGGRKRHPPGKMSAAGAGKGKKKKSEYVRGGLRPDTDMFSLFAGLMRDEEGVVAREEIEVDPGVEMWVPPYHTDGGKVVDPTGGGNTFLGGLAVALARGKTVEEACAWGSVAASFAIEQVGVPELGADGEGRETWNCVRVDDRLKEFKERIGMS</sequence>
<dbReference type="SUPFAM" id="SSF53613">
    <property type="entry name" value="Ribokinase-like"/>
    <property type="match status" value="1"/>
</dbReference>
<feature type="region of interest" description="Disordered" evidence="1">
    <location>
        <begin position="238"/>
        <end position="265"/>
    </location>
</feature>
<gene>
    <name evidence="3" type="ORF">CONLIGDRAFT_577242</name>
</gene>
<dbReference type="EMBL" id="KV875098">
    <property type="protein sequence ID" value="OIW28469.1"/>
    <property type="molecule type" value="Genomic_DNA"/>
</dbReference>
<dbReference type="OrthoDB" id="497927at2759"/>
<protein>
    <submittedName>
        <fullName evidence="3">Ribokinase-like protein</fullName>
    </submittedName>
</protein>
<keyword evidence="4" id="KW-1185">Reference proteome</keyword>
<dbReference type="InterPro" id="IPR011611">
    <property type="entry name" value="PfkB_dom"/>
</dbReference>
<keyword evidence="3" id="KW-0808">Transferase</keyword>
<reference evidence="3 4" key="1">
    <citation type="submission" date="2016-10" db="EMBL/GenBank/DDBJ databases">
        <title>Draft genome sequence of Coniochaeta ligniaria NRRL30616, a lignocellulolytic fungus for bioabatement of inhibitors in plant biomass hydrolysates.</title>
        <authorList>
            <consortium name="DOE Joint Genome Institute"/>
            <person name="Jimenez D.J."/>
            <person name="Hector R.E."/>
            <person name="Riley R."/>
            <person name="Sun H."/>
            <person name="Grigoriev I.V."/>
            <person name="Van Elsas J.D."/>
            <person name="Nichols N.N."/>
        </authorList>
    </citation>
    <scope>NUCLEOTIDE SEQUENCE [LARGE SCALE GENOMIC DNA]</scope>
    <source>
        <strain evidence="3 4">NRRL 30616</strain>
    </source>
</reference>
<evidence type="ECO:0000313" key="3">
    <source>
        <dbReference type="EMBL" id="OIW28469.1"/>
    </source>
</evidence>
<keyword evidence="3" id="KW-0418">Kinase</keyword>
<organism evidence="3 4">
    <name type="scientific">Coniochaeta ligniaria NRRL 30616</name>
    <dbReference type="NCBI Taxonomy" id="1408157"/>
    <lineage>
        <taxon>Eukaryota</taxon>
        <taxon>Fungi</taxon>
        <taxon>Dikarya</taxon>
        <taxon>Ascomycota</taxon>
        <taxon>Pezizomycotina</taxon>
        <taxon>Sordariomycetes</taxon>
        <taxon>Sordariomycetidae</taxon>
        <taxon>Coniochaetales</taxon>
        <taxon>Coniochaetaceae</taxon>
        <taxon>Coniochaeta</taxon>
    </lineage>
</organism>
<dbReference type="Gene3D" id="3.40.1190.20">
    <property type="match status" value="2"/>
</dbReference>
<dbReference type="GO" id="GO:0016301">
    <property type="term" value="F:kinase activity"/>
    <property type="evidence" value="ECO:0007669"/>
    <property type="project" value="UniProtKB-KW"/>
</dbReference>
<feature type="non-terminal residue" evidence="3">
    <location>
        <position position="1"/>
    </location>
</feature>
<evidence type="ECO:0000256" key="1">
    <source>
        <dbReference type="SAM" id="MobiDB-lite"/>
    </source>
</evidence>
<dbReference type="InParanoid" id="A0A1J7IM61"/>
<dbReference type="InterPro" id="IPR029056">
    <property type="entry name" value="Ribokinase-like"/>
</dbReference>
<dbReference type="Pfam" id="PF00294">
    <property type="entry name" value="PfkB"/>
    <property type="match status" value="1"/>
</dbReference>
<dbReference type="AlphaFoldDB" id="A0A1J7IM61"/>
<dbReference type="Proteomes" id="UP000182658">
    <property type="component" value="Unassembled WGS sequence"/>
</dbReference>
<feature type="domain" description="Carbohydrate kinase PfkB" evidence="2">
    <location>
        <begin position="314"/>
        <end position="360"/>
    </location>
</feature>